<comment type="caution">
    <text evidence="2">The sequence shown here is derived from an EMBL/GenBank/DDBJ whole genome shotgun (WGS) entry which is preliminary data.</text>
</comment>
<evidence type="ECO:0000256" key="1">
    <source>
        <dbReference type="SAM" id="MobiDB-lite"/>
    </source>
</evidence>
<dbReference type="EMBL" id="JBHRUG010000001">
    <property type="protein sequence ID" value="MFC3282098.1"/>
    <property type="molecule type" value="Genomic_DNA"/>
</dbReference>
<proteinExistence type="predicted"/>
<dbReference type="Proteomes" id="UP001595579">
    <property type="component" value="Unassembled WGS sequence"/>
</dbReference>
<protein>
    <submittedName>
        <fullName evidence="2">Uncharacterized protein</fullName>
    </submittedName>
</protein>
<evidence type="ECO:0000313" key="3">
    <source>
        <dbReference type="Proteomes" id="UP001595579"/>
    </source>
</evidence>
<feature type="region of interest" description="Disordered" evidence="1">
    <location>
        <begin position="23"/>
        <end position="49"/>
    </location>
</feature>
<organism evidence="2 3">
    <name type="scientific">Litchfieldella rifensis</name>
    <dbReference type="NCBI Taxonomy" id="762643"/>
    <lineage>
        <taxon>Bacteria</taxon>
        <taxon>Pseudomonadati</taxon>
        <taxon>Pseudomonadota</taxon>
        <taxon>Gammaproteobacteria</taxon>
        <taxon>Oceanospirillales</taxon>
        <taxon>Halomonadaceae</taxon>
        <taxon>Litchfieldella</taxon>
    </lineage>
</organism>
<evidence type="ECO:0000313" key="2">
    <source>
        <dbReference type="EMBL" id="MFC3282098.1"/>
    </source>
</evidence>
<dbReference type="RefSeq" id="WP_386770517.1">
    <property type="nucleotide sequence ID" value="NZ_JBHRUG010000001.1"/>
</dbReference>
<reference evidence="3" key="1">
    <citation type="journal article" date="2019" name="Int. J. Syst. Evol. Microbiol.">
        <title>The Global Catalogue of Microorganisms (GCM) 10K type strain sequencing project: providing services to taxonomists for standard genome sequencing and annotation.</title>
        <authorList>
            <consortium name="The Broad Institute Genomics Platform"/>
            <consortium name="The Broad Institute Genome Sequencing Center for Infectious Disease"/>
            <person name="Wu L."/>
            <person name="Ma J."/>
        </authorList>
    </citation>
    <scope>NUCLEOTIDE SEQUENCE [LARGE SCALE GENOMIC DNA]</scope>
    <source>
        <strain evidence="3">CECT 7698</strain>
    </source>
</reference>
<sequence length="49" mass="5210">MTLLGQWIALFIVMVLLAGEPGAGGPDDDDDRADLGPERRVRGGLAWTS</sequence>
<accession>A0ABV7LJ86</accession>
<name>A0ABV7LJ86_9GAMM</name>
<keyword evidence="3" id="KW-1185">Reference proteome</keyword>
<gene>
    <name evidence="2" type="ORF">ACFOEV_00570</name>
</gene>